<evidence type="ECO:0000313" key="3">
    <source>
        <dbReference type="Proteomes" id="UP000008062"/>
    </source>
</evidence>
<dbReference type="RefSeq" id="XP_003855600.1">
    <property type="nucleotide sequence ID" value="XM_003855552.1"/>
</dbReference>
<sequence>MASDDSEDRRSAAGSSAGSEVAAPKKSKASAGQRSGVSLKPKRKRAKKAAGEAADRERHEAAASGSKAIAKLNKIKVKIEFPKDALPPLKHGEIERVPHPDELNAQLATDDYDNIDDRSYKSNAINNLRQALRRQFNDIMAREVEIHWKKARSNNPELIKEWFEIYDIDGKAIPPAKSDLKGAALTAWKDKEETITAANKATHRKDFVMQMRSNLHARDLLNKIAKPGDRDKLIADYPYLFNFGKEYADRSKIYGGLRGRPTVQPPTTYYIPTGEIYPTPKMLGIREATSMPPKAFSRKRKAKDGTAQLLLPEFQNQCFNSSKSALLDLNDSKDIDIAERLDELRQQFDKAGRGTMPKTSFELRNQAGTTVAQLVIAASMTNLWQDDKGEILEEIYPFYSAALMQLGQFPTELKYPMIDLLLTLAPDRPGLLQWDIDETFYDKKLAAISVQQIPRQPDQPKAAGSTNDSDDPKSIAPAKKKQKLAETKKAPAKKAPAAKKTAAPKANNGKKAATKDHPTSIAATSKAAGKKPTTARQPKIASKFMQSDTDEEPTAANPPAPDKQKRKMRQPKLADRHPLAKDTSDAKFGDDMFRPGEQPQPLPFTFGAKDMIASITTTARKSNVCPARWLCKTQTDRNVIRKNAQLMASKYKIDRFALATWDKLFGMHTEPLAPANEGMQKPEMPVGPFEEDKKFEGLYQLSQEPDSKPFVLTEIGPQVYRCLWSRVAPKKKIEILCYLVQKGGSKKDPIVVYTPSSDPWLTFYMNEWVHRSGPTTWSWETSDISPTSIADILGTYSELWKPARKEAYHILSEMQHDLHSANRAARAIEAVGLLRKLGITTATADQVRDVDNGWPMLATSCPAQARNIAEAAILLAEHLTLRKHNVNTILQWHLYVDDNFQAYKEPLRPT</sequence>
<dbReference type="InParanoid" id="F9X280"/>
<feature type="compositionally biased region" description="Basic and acidic residues" evidence="1">
    <location>
        <begin position="49"/>
        <end position="61"/>
    </location>
</feature>
<organism evidence="2 3">
    <name type="scientific">Zymoseptoria tritici (strain CBS 115943 / IPO323)</name>
    <name type="common">Speckled leaf blotch fungus</name>
    <name type="synonym">Septoria tritici</name>
    <dbReference type="NCBI Taxonomy" id="336722"/>
    <lineage>
        <taxon>Eukaryota</taxon>
        <taxon>Fungi</taxon>
        <taxon>Dikarya</taxon>
        <taxon>Ascomycota</taxon>
        <taxon>Pezizomycotina</taxon>
        <taxon>Dothideomycetes</taxon>
        <taxon>Dothideomycetidae</taxon>
        <taxon>Mycosphaerellales</taxon>
        <taxon>Mycosphaerellaceae</taxon>
        <taxon>Zymoseptoria</taxon>
    </lineage>
</organism>
<feature type="region of interest" description="Disordered" evidence="1">
    <location>
        <begin position="1"/>
        <end position="65"/>
    </location>
</feature>
<dbReference type="Proteomes" id="UP000008062">
    <property type="component" value="Chromosome 2"/>
</dbReference>
<feature type="compositionally biased region" description="Basic and acidic residues" evidence="1">
    <location>
        <begin position="572"/>
        <end position="587"/>
    </location>
</feature>
<dbReference type="HOGENOM" id="CLU_319381_0_0_1"/>
<accession>F9X280</accession>
<feature type="compositionally biased region" description="Low complexity" evidence="1">
    <location>
        <begin position="493"/>
        <end position="511"/>
    </location>
</feature>
<name>F9X280_ZYMTI</name>
<dbReference type="EMBL" id="CM001197">
    <property type="protein sequence ID" value="EGP90576.1"/>
    <property type="molecule type" value="Genomic_DNA"/>
</dbReference>
<protein>
    <submittedName>
        <fullName evidence="2">Uncharacterized protein</fullName>
    </submittedName>
</protein>
<dbReference type="AlphaFoldDB" id="F9X280"/>
<gene>
    <name evidence="2" type="ORF">MYCGRDRAFT_90681</name>
</gene>
<evidence type="ECO:0000313" key="2">
    <source>
        <dbReference type="EMBL" id="EGP90576.1"/>
    </source>
</evidence>
<reference evidence="2 3" key="1">
    <citation type="journal article" date="2011" name="PLoS Genet.">
        <title>Finished genome of the fungal wheat pathogen Mycosphaerella graminicola reveals dispensome structure, chromosome plasticity, and stealth pathogenesis.</title>
        <authorList>
            <person name="Goodwin S.B."/>
            <person name="Ben M'barek S."/>
            <person name="Dhillon B."/>
            <person name="Wittenberg A.H.J."/>
            <person name="Crane C.F."/>
            <person name="Hane J.K."/>
            <person name="Foster A.J."/>
            <person name="Van der Lee T.A.J."/>
            <person name="Grimwood J."/>
            <person name="Aerts A."/>
            <person name="Antoniw J."/>
            <person name="Bailey A."/>
            <person name="Bluhm B."/>
            <person name="Bowler J."/>
            <person name="Bristow J."/>
            <person name="van der Burgt A."/>
            <person name="Canto-Canche B."/>
            <person name="Churchill A.C.L."/>
            <person name="Conde-Ferraez L."/>
            <person name="Cools H.J."/>
            <person name="Coutinho P.M."/>
            <person name="Csukai M."/>
            <person name="Dehal P."/>
            <person name="De Wit P."/>
            <person name="Donzelli B."/>
            <person name="van de Geest H.C."/>
            <person name="van Ham R.C.H.J."/>
            <person name="Hammond-Kosack K.E."/>
            <person name="Henrissat B."/>
            <person name="Kilian A."/>
            <person name="Kobayashi A.K."/>
            <person name="Koopmann E."/>
            <person name="Kourmpetis Y."/>
            <person name="Kuzniar A."/>
            <person name="Lindquist E."/>
            <person name="Lombard V."/>
            <person name="Maliepaard C."/>
            <person name="Martins N."/>
            <person name="Mehrabi R."/>
            <person name="Nap J.P.H."/>
            <person name="Ponomarenko A."/>
            <person name="Rudd J.J."/>
            <person name="Salamov A."/>
            <person name="Schmutz J."/>
            <person name="Schouten H.J."/>
            <person name="Shapiro H."/>
            <person name="Stergiopoulos I."/>
            <person name="Torriani S.F.F."/>
            <person name="Tu H."/>
            <person name="de Vries R.P."/>
            <person name="Waalwijk C."/>
            <person name="Ware S.B."/>
            <person name="Wiebenga A."/>
            <person name="Zwiers L.-H."/>
            <person name="Oliver R.P."/>
            <person name="Grigoriev I.V."/>
            <person name="Kema G.H.J."/>
        </authorList>
    </citation>
    <scope>NUCLEOTIDE SEQUENCE [LARGE SCALE GENOMIC DNA]</scope>
    <source>
        <strain evidence="3">CBS 115943 / IPO323</strain>
    </source>
</reference>
<feature type="region of interest" description="Disordered" evidence="1">
    <location>
        <begin position="451"/>
        <end position="587"/>
    </location>
</feature>
<dbReference type="GeneID" id="13403540"/>
<dbReference type="KEGG" id="ztr:MYCGRDRAFT_90681"/>
<feature type="compositionally biased region" description="Low complexity" evidence="1">
    <location>
        <begin position="12"/>
        <end position="22"/>
    </location>
</feature>
<evidence type="ECO:0000256" key="1">
    <source>
        <dbReference type="SAM" id="MobiDB-lite"/>
    </source>
</evidence>
<keyword evidence="3" id="KW-1185">Reference proteome</keyword>
<proteinExistence type="predicted"/>